<organism evidence="4 5">
    <name type="scientific">Phaseolus angularis</name>
    <name type="common">Azuki bean</name>
    <name type="synonym">Vigna angularis</name>
    <dbReference type="NCBI Taxonomy" id="3914"/>
    <lineage>
        <taxon>Eukaryota</taxon>
        <taxon>Viridiplantae</taxon>
        <taxon>Streptophyta</taxon>
        <taxon>Embryophyta</taxon>
        <taxon>Tracheophyta</taxon>
        <taxon>Spermatophyta</taxon>
        <taxon>Magnoliopsida</taxon>
        <taxon>eudicotyledons</taxon>
        <taxon>Gunneridae</taxon>
        <taxon>Pentapetalae</taxon>
        <taxon>rosids</taxon>
        <taxon>fabids</taxon>
        <taxon>Fabales</taxon>
        <taxon>Fabaceae</taxon>
        <taxon>Papilionoideae</taxon>
        <taxon>50 kb inversion clade</taxon>
        <taxon>NPAAA clade</taxon>
        <taxon>indigoferoid/millettioid clade</taxon>
        <taxon>Phaseoleae</taxon>
        <taxon>Vigna</taxon>
    </lineage>
</organism>
<dbReference type="GO" id="GO:0006629">
    <property type="term" value="P:lipid metabolic process"/>
    <property type="evidence" value="ECO:0007669"/>
    <property type="project" value="InterPro"/>
</dbReference>
<keyword evidence="2" id="KW-0472">Membrane</keyword>
<evidence type="ECO:0000256" key="2">
    <source>
        <dbReference type="SAM" id="Phobius"/>
    </source>
</evidence>
<proteinExistence type="predicted"/>
<dbReference type="Gene3D" id="3.40.50.1820">
    <property type="entry name" value="alpha/beta hydrolase"/>
    <property type="match status" value="1"/>
</dbReference>
<dbReference type="GO" id="GO:0016787">
    <property type="term" value="F:hydrolase activity"/>
    <property type="evidence" value="ECO:0007669"/>
    <property type="project" value="UniProtKB-KW"/>
</dbReference>
<evidence type="ECO:0000313" key="5">
    <source>
        <dbReference type="Proteomes" id="UP000053144"/>
    </source>
</evidence>
<dbReference type="PANTHER" id="PTHR46023">
    <property type="entry name" value="LIPASE CLASS 3 PROTEIN-LIKE"/>
    <property type="match status" value="1"/>
</dbReference>
<accession>A0A0L9USD8</accession>
<dbReference type="AlphaFoldDB" id="A0A0L9USD8"/>
<dbReference type="PANTHER" id="PTHR46023:SF6">
    <property type="entry name" value="LIPASE CLASS 3 FAMILY PROTEIN"/>
    <property type="match status" value="1"/>
</dbReference>
<dbReference type="SUPFAM" id="SSF53474">
    <property type="entry name" value="alpha/beta-Hydrolases"/>
    <property type="match status" value="1"/>
</dbReference>
<keyword evidence="2" id="KW-0812">Transmembrane</keyword>
<protein>
    <recommendedName>
        <fullName evidence="3">Fungal lipase-type domain-containing protein</fullName>
    </recommendedName>
</protein>
<dbReference type="Pfam" id="PF01764">
    <property type="entry name" value="Lipase_3"/>
    <property type="match status" value="1"/>
</dbReference>
<dbReference type="EMBL" id="CM003376">
    <property type="protein sequence ID" value="KOM45482.1"/>
    <property type="molecule type" value="Genomic_DNA"/>
</dbReference>
<feature type="transmembrane region" description="Helical" evidence="2">
    <location>
        <begin position="23"/>
        <end position="40"/>
    </location>
</feature>
<dbReference type="InterPro" id="IPR002921">
    <property type="entry name" value="Fungal_lipase-type"/>
</dbReference>
<evidence type="ECO:0000313" key="4">
    <source>
        <dbReference type="EMBL" id="KOM45482.1"/>
    </source>
</evidence>
<evidence type="ECO:0000259" key="3">
    <source>
        <dbReference type="Pfam" id="PF01764"/>
    </source>
</evidence>
<dbReference type="InterPro" id="IPR029058">
    <property type="entry name" value="AB_hydrolase_fold"/>
</dbReference>
<dbReference type="Proteomes" id="UP000053144">
    <property type="component" value="Chromosome 6"/>
</dbReference>
<feature type="domain" description="Fungal lipase-type" evidence="3">
    <location>
        <begin position="146"/>
        <end position="274"/>
    </location>
</feature>
<gene>
    <name evidence="4" type="ORF">LR48_Vigan06g078800</name>
</gene>
<name>A0A0L9USD8_PHAAN</name>
<dbReference type="Gramene" id="KOM45482">
    <property type="protein sequence ID" value="KOM45482"/>
    <property type="gene ID" value="LR48_Vigan06g078800"/>
</dbReference>
<evidence type="ECO:0000256" key="1">
    <source>
        <dbReference type="ARBA" id="ARBA00022801"/>
    </source>
</evidence>
<reference evidence="5" key="1">
    <citation type="journal article" date="2015" name="Proc. Natl. Acad. Sci. U.S.A.">
        <title>Genome sequencing of adzuki bean (Vigna angularis) provides insight into high starch and low fat accumulation and domestication.</title>
        <authorList>
            <person name="Yang K."/>
            <person name="Tian Z."/>
            <person name="Chen C."/>
            <person name="Luo L."/>
            <person name="Zhao B."/>
            <person name="Wang Z."/>
            <person name="Yu L."/>
            <person name="Li Y."/>
            <person name="Sun Y."/>
            <person name="Li W."/>
            <person name="Chen Y."/>
            <person name="Li Y."/>
            <person name="Zhang Y."/>
            <person name="Ai D."/>
            <person name="Zhao J."/>
            <person name="Shang C."/>
            <person name="Ma Y."/>
            <person name="Wu B."/>
            <person name="Wang M."/>
            <person name="Gao L."/>
            <person name="Sun D."/>
            <person name="Zhang P."/>
            <person name="Guo F."/>
            <person name="Wang W."/>
            <person name="Li Y."/>
            <person name="Wang J."/>
            <person name="Varshney R.K."/>
            <person name="Wang J."/>
            <person name="Ling H.Q."/>
            <person name="Wan P."/>
        </authorList>
    </citation>
    <scope>NUCLEOTIDE SEQUENCE</scope>
    <source>
        <strain evidence="5">cv. Jingnong 6</strain>
    </source>
</reference>
<dbReference type="CDD" id="cd00519">
    <property type="entry name" value="Lipase_3"/>
    <property type="match status" value="1"/>
</dbReference>
<sequence>MATNNRNYCARVERRALEAPKNLMQAILILAEAIMLFFYTERCHIFNLHRAIAHAVLDKGKKTIESECRERSDCAEVKGRQILEELYELKRLLRCAMLFGSRKRVLQFRFAGGFDKEDVLYRKRTSRILKPAFMVIRDKESKCLLVFIRGTHSIKDTLTDALCAPVSFNHNMVSGHAHRGMDSAASWIKKKCIHVLLEALHQYPHFKIKIVGHSLGGGTAALLTLKLREIQQFSSTTCVTFGPAACMTWELAEFGKPFIISIVNGSDIVPTLSASSVHDFIAEGRNKGKISTAKAIAKLAVNCCTEVASSSLLYNIYLKLKSQTVFYRYSLDTNESLQLIDSVILLIILYNTDPSLCLKVVKKHKHSFLPWSQRENINTLSDNLGEASGSSGTSFEPFLTEELLLIESIDDDEYDSSSERSDNDDDEEKLLNQMGNLELGKCTKEKDITEDSVSQDTTSARRRLYPPGRIIHMVTSQISENSNSNHSDADDKHVCLYQTPTQLYGKLRFSRGMILDHPTKKYLKKLQQLINKLEKE</sequence>
<keyword evidence="1" id="KW-0378">Hydrolase</keyword>
<keyword evidence="2" id="KW-1133">Transmembrane helix</keyword>